<feature type="repeat" description="ANK" evidence="3">
    <location>
        <begin position="44"/>
        <end position="76"/>
    </location>
</feature>
<sequence length="131" mass="14477">MQVEQLRHRWQQFREEALKEINTLIERAISEETFHFDINAKDEDGSTALHLAALESNAEIVSILLDGGFSVTAVNEGGSTALLIAALESNAEIISMLLDRGSSVTAVNKGERSKCQRFVGYDYGLNDVMMD</sequence>
<evidence type="ECO:0000256" key="1">
    <source>
        <dbReference type="ARBA" id="ARBA00022737"/>
    </source>
</evidence>
<organism evidence="4 5">
    <name type="scientific">Phytophthora citrophthora</name>
    <dbReference type="NCBI Taxonomy" id="4793"/>
    <lineage>
        <taxon>Eukaryota</taxon>
        <taxon>Sar</taxon>
        <taxon>Stramenopiles</taxon>
        <taxon>Oomycota</taxon>
        <taxon>Peronosporomycetes</taxon>
        <taxon>Peronosporales</taxon>
        <taxon>Peronosporaceae</taxon>
        <taxon>Phytophthora</taxon>
    </lineage>
</organism>
<dbReference type="Gene3D" id="1.25.40.20">
    <property type="entry name" value="Ankyrin repeat-containing domain"/>
    <property type="match status" value="2"/>
</dbReference>
<dbReference type="PANTHER" id="PTHR24198:SF165">
    <property type="entry name" value="ANKYRIN REPEAT-CONTAINING PROTEIN-RELATED"/>
    <property type="match status" value="1"/>
</dbReference>
<keyword evidence="2 3" id="KW-0040">ANK repeat</keyword>
<dbReference type="EMBL" id="JASMQC010000013">
    <property type="protein sequence ID" value="KAK1940876.1"/>
    <property type="molecule type" value="Genomic_DNA"/>
</dbReference>
<dbReference type="Proteomes" id="UP001259832">
    <property type="component" value="Unassembled WGS sequence"/>
</dbReference>
<feature type="repeat" description="ANK" evidence="3">
    <location>
        <begin position="77"/>
        <end position="109"/>
    </location>
</feature>
<dbReference type="Pfam" id="PF12796">
    <property type="entry name" value="Ank_2"/>
    <property type="match status" value="1"/>
</dbReference>
<evidence type="ECO:0000313" key="5">
    <source>
        <dbReference type="Proteomes" id="UP001259832"/>
    </source>
</evidence>
<accession>A0AAD9GN00</accession>
<protein>
    <submittedName>
        <fullName evidence="4">Histone-lysine N-methyltransferase EHMT2</fullName>
    </submittedName>
</protein>
<dbReference type="AlphaFoldDB" id="A0AAD9GN00"/>
<keyword evidence="1" id="KW-0677">Repeat</keyword>
<evidence type="ECO:0000256" key="3">
    <source>
        <dbReference type="PROSITE-ProRule" id="PRU00023"/>
    </source>
</evidence>
<dbReference type="InterPro" id="IPR036770">
    <property type="entry name" value="Ankyrin_rpt-contain_sf"/>
</dbReference>
<dbReference type="SUPFAM" id="SSF48403">
    <property type="entry name" value="Ankyrin repeat"/>
    <property type="match status" value="1"/>
</dbReference>
<comment type="caution">
    <text evidence="4">The sequence shown here is derived from an EMBL/GenBank/DDBJ whole genome shotgun (WGS) entry which is preliminary data.</text>
</comment>
<evidence type="ECO:0000256" key="2">
    <source>
        <dbReference type="ARBA" id="ARBA00023043"/>
    </source>
</evidence>
<dbReference type="PROSITE" id="PS50297">
    <property type="entry name" value="ANK_REP_REGION"/>
    <property type="match status" value="2"/>
</dbReference>
<keyword evidence="5" id="KW-1185">Reference proteome</keyword>
<dbReference type="PROSITE" id="PS50088">
    <property type="entry name" value="ANK_REPEAT"/>
    <property type="match status" value="2"/>
</dbReference>
<gene>
    <name evidence="4" type="ORF">P3T76_007582</name>
</gene>
<dbReference type="InterPro" id="IPR002110">
    <property type="entry name" value="Ankyrin_rpt"/>
</dbReference>
<evidence type="ECO:0000313" key="4">
    <source>
        <dbReference type="EMBL" id="KAK1940876.1"/>
    </source>
</evidence>
<dbReference type="PANTHER" id="PTHR24198">
    <property type="entry name" value="ANKYRIN REPEAT AND PROTEIN KINASE DOMAIN-CONTAINING PROTEIN"/>
    <property type="match status" value="1"/>
</dbReference>
<reference evidence="4" key="1">
    <citation type="submission" date="2023-08" db="EMBL/GenBank/DDBJ databases">
        <title>Reference Genome Resource for the Citrus Pathogen Phytophthora citrophthora.</title>
        <authorList>
            <person name="Moller H."/>
            <person name="Coetzee B."/>
            <person name="Rose L.J."/>
            <person name="Van Niekerk J.M."/>
        </authorList>
    </citation>
    <scope>NUCLEOTIDE SEQUENCE</scope>
    <source>
        <strain evidence="4">STE-U-9442</strain>
    </source>
</reference>
<proteinExistence type="predicted"/>
<dbReference type="SMART" id="SM00248">
    <property type="entry name" value="ANK"/>
    <property type="match status" value="2"/>
</dbReference>
<dbReference type="PRINTS" id="PR01415">
    <property type="entry name" value="ANKYRIN"/>
</dbReference>
<name>A0AAD9GN00_9STRA</name>